<dbReference type="OrthoDB" id="5485925at2"/>
<accession>A0A516GVB9</accession>
<dbReference type="RefSeq" id="WP_143382352.1">
    <property type="nucleotide sequence ID" value="NZ_CP041637.1"/>
</dbReference>
<dbReference type="Proteomes" id="UP000319209">
    <property type="component" value="Chromosome"/>
</dbReference>
<feature type="signal peptide" evidence="5">
    <location>
        <begin position="1"/>
        <end position="19"/>
    </location>
</feature>
<comment type="similarity">
    <text evidence="1">Belongs to the EndA/NucM nuclease family.</text>
</comment>
<dbReference type="InterPro" id="IPR007346">
    <property type="entry name" value="Endonuclease-I"/>
</dbReference>
<evidence type="ECO:0000256" key="2">
    <source>
        <dbReference type="ARBA" id="ARBA00022722"/>
    </source>
</evidence>
<gene>
    <name evidence="7" type="ORF">FNB79_16200</name>
</gene>
<proteinExistence type="inferred from homology"/>
<evidence type="ECO:0000256" key="1">
    <source>
        <dbReference type="ARBA" id="ARBA00006429"/>
    </source>
</evidence>
<keyword evidence="8" id="KW-1185">Reference proteome</keyword>
<dbReference type="Pfam" id="PF04231">
    <property type="entry name" value="Endonuclease_1"/>
    <property type="match status" value="1"/>
</dbReference>
<dbReference type="Pfam" id="PF18962">
    <property type="entry name" value="Por_Secre_tail"/>
    <property type="match status" value="1"/>
</dbReference>
<dbReference type="InterPro" id="IPR044925">
    <property type="entry name" value="His-Me_finger_sf"/>
</dbReference>
<keyword evidence="4" id="KW-0378">Hydrolase</keyword>
<evidence type="ECO:0000256" key="5">
    <source>
        <dbReference type="SAM" id="SignalP"/>
    </source>
</evidence>
<dbReference type="PANTHER" id="PTHR33607:SF2">
    <property type="entry name" value="ENDONUCLEASE-1"/>
    <property type="match status" value="1"/>
</dbReference>
<keyword evidence="3 5" id="KW-0732">Signal</keyword>
<protein>
    <submittedName>
        <fullName evidence="7">T9SS type A sorting domain-containing protein</fullName>
    </submittedName>
</protein>
<dbReference type="EMBL" id="CP041637">
    <property type="protein sequence ID" value="QDO95446.1"/>
    <property type="molecule type" value="Genomic_DNA"/>
</dbReference>
<dbReference type="InterPro" id="IPR026444">
    <property type="entry name" value="Secre_tail"/>
</dbReference>
<dbReference type="SUPFAM" id="SSF54060">
    <property type="entry name" value="His-Me finger endonucleases"/>
    <property type="match status" value="1"/>
</dbReference>
<feature type="chain" id="PRO_5022169283" evidence="5">
    <location>
        <begin position="20"/>
        <end position="353"/>
    </location>
</feature>
<dbReference type="GO" id="GO:0016787">
    <property type="term" value="F:hydrolase activity"/>
    <property type="evidence" value="ECO:0007669"/>
    <property type="project" value="UniProtKB-KW"/>
</dbReference>
<evidence type="ECO:0000256" key="4">
    <source>
        <dbReference type="ARBA" id="ARBA00022801"/>
    </source>
</evidence>
<evidence type="ECO:0000313" key="8">
    <source>
        <dbReference type="Proteomes" id="UP000319209"/>
    </source>
</evidence>
<evidence type="ECO:0000256" key="3">
    <source>
        <dbReference type="ARBA" id="ARBA00022729"/>
    </source>
</evidence>
<dbReference type="AlphaFoldDB" id="A0A516GVB9"/>
<feature type="domain" description="Secretion system C-terminal sorting" evidence="6">
    <location>
        <begin position="285"/>
        <end position="351"/>
    </location>
</feature>
<evidence type="ECO:0000313" key="7">
    <source>
        <dbReference type="EMBL" id="QDO95446.1"/>
    </source>
</evidence>
<keyword evidence="2" id="KW-0540">Nuclease</keyword>
<dbReference type="KEGG" id="fop:FNB79_16200"/>
<organism evidence="7 8">
    <name type="scientific">Formosa sediminum</name>
    <dbReference type="NCBI Taxonomy" id="2594004"/>
    <lineage>
        <taxon>Bacteria</taxon>
        <taxon>Pseudomonadati</taxon>
        <taxon>Bacteroidota</taxon>
        <taxon>Flavobacteriia</taxon>
        <taxon>Flavobacteriales</taxon>
        <taxon>Flavobacteriaceae</taxon>
        <taxon>Formosa</taxon>
    </lineage>
</organism>
<dbReference type="PANTHER" id="PTHR33607">
    <property type="entry name" value="ENDONUCLEASE-1"/>
    <property type="match status" value="1"/>
</dbReference>
<reference evidence="7 8" key="1">
    <citation type="submission" date="2019-07" db="EMBL/GenBank/DDBJ databases">
        <title>Genome sequencing for Formosa sp. PS13.</title>
        <authorList>
            <person name="Park S.-J."/>
        </authorList>
    </citation>
    <scope>NUCLEOTIDE SEQUENCE [LARGE SCALE GENOMIC DNA]</scope>
    <source>
        <strain evidence="7 8">PS13</strain>
    </source>
</reference>
<evidence type="ECO:0000259" key="6">
    <source>
        <dbReference type="Pfam" id="PF18962"/>
    </source>
</evidence>
<sequence length="353" mass="40281">MVKQLQFLFLLLISTLSFAQTPEYYNSIDFTKTGEELKTELAELISTTHTTYIPYTSSTLDTWDALKTSDLDPDNLEDVLLFYGYNQTSTVTMFNRTRDKDLTCHVTECTGKWNREHVFPKSLANPNLDTSYPGAGTDVYNLRPADTEMNSLRSNRKFADGTGNASVTADGLFYPGDEWKGDVARIIMYMYLRYPTRCLPVNVGSGNAVYSDYGDMPDVFLKWNAEDPVSEVERNRNTEFESIQGNRNPFVDNPYLATLIWNGPEATDTWNTLSVNQVEVSDFKIYPTITTGYVYIQNTTQSKIHYQLYNILGQRVMSATTTDKIDLTERTKGIYILKINVNANNYNYKIVKK</sequence>
<dbReference type="NCBIfam" id="TIGR04183">
    <property type="entry name" value="Por_Secre_tail"/>
    <property type="match status" value="1"/>
</dbReference>
<name>A0A516GVB9_9FLAO</name>
<dbReference type="GO" id="GO:0004518">
    <property type="term" value="F:nuclease activity"/>
    <property type="evidence" value="ECO:0007669"/>
    <property type="project" value="UniProtKB-KW"/>
</dbReference>